<evidence type="ECO:0000313" key="3">
    <source>
        <dbReference type="Proteomes" id="UP000008782"/>
    </source>
</evidence>
<evidence type="ECO:0000313" key="2">
    <source>
        <dbReference type="EMBL" id="EFQ27698.1"/>
    </source>
</evidence>
<dbReference type="Proteomes" id="UP000008782">
    <property type="component" value="Unassembled WGS sequence"/>
</dbReference>
<keyword evidence="3" id="KW-1185">Reference proteome</keyword>
<protein>
    <submittedName>
        <fullName evidence="2">Uncharacterized protein</fullName>
    </submittedName>
</protein>
<dbReference type="EMBL" id="GG697338">
    <property type="protein sequence ID" value="EFQ27698.1"/>
    <property type="molecule type" value="Genomic_DNA"/>
</dbReference>
<dbReference type="HOGENOM" id="CLU_1315310_0_0_1"/>
<dbReference type="VEuPathDB" id="FungiDB:GLRG_02842"/>
<dbReference type="AlphaFoldDB" id="E3QA10"/>
<dbReference type="RefSeq" id="XP_008091718.1">
    <property type="nucleotide sequence ID" value="XM_008093527.1"/>
</dbReference>
<reference evidence="3" key="1">
    <citation type="journal article" date="2012" name="Nat. Genet.">
        <title>Lifestyle transitions in plant pathogenic Colletotrichum fungi deciphered by genome and transcriptome analyses.</title>
        <authorList>
            <person name="O'Connell R.J."/>
            <person name="Thon M.R."/>
            <person name="Hacquard S."/>
            <person name="Amyotte S.G."/>
            <person name="Kleemann J."/>
            <person name="Torres M.F."/>
            <person name="Damm U."/>
            <person name="Buiate E.A."/>
            <person name="Epstein L."/>
            <person name="Alkan N."/>
            <person name="Altmueller J."/>
            <person name="Alvarado-Balderrama L."/>
            <person name="Bauser C.A."/>
            <person name="Becker C."/>
            <person name="Birren B.W."/>
            <person name="Chen Z."/>
            <person name="Choi J."/>
            <person name="Crouch J.A."/>
            <person name="Duvick J.P."/>
            <person name="Farman M.A."/>
            <person name="Gan P."/>
            <person name="Heiman D."/>
            <person name="Henrissat B."/>
            <person name="Howard R.J."/>
            <person name="Kabbage M."/>
            <person name="Koch C."/>
            <person name="Kracher B."/>
            <person name="Kubo Y."/>
            <person name="Law A.D."/>
            <person name="Lebrun M.-H."/>
            <person name="Lee Y.-H."/>
            <person name="Miyara I."/>
            <person name="Moore N."/>
            <person name="Neumann U."/>
            <person name="Nordstroem K."/>
            <person name="Panaccione D.G."/>
            <person name="Panstruga R."/>
            <person name="Place M."/>
            <person name="Proctor R.H."/>
            <person name="Prusky D."/>
            <person name="Rech G."/>
            <person name="Reinhardt R."/>
            <person name="Rollins J.A."/>
            <person name="Rounsley S."/>
            <person name="Schardl C.L."/>
            <person name="Schwartz D.C."/>
            <person name="Shenoy N."/>
            <person name="Shirasu K."/>
            <person name="Sikhakolli U.R."/>
            <person name="Stueber K."/>
            <person name="Sukno S.A."/>
            <person name="Sweigard J.A."/>
            <person name="Takano Y."/>
            <person name="Takahara H."/>
            <person name="Trail F."/>
            <person name="van der Does H.C."/>
            <person name="Voll L.M."/>
            <person name="Will I."/>
            <person name="Young S."/>
            <person name="Zeng Q."/>
            <person name="Zhang J."/>
            <person name="Zhou S."/>
            <person name="Dickman M.B."/>
            <person name="Schulze-Lefert P."/>
            <person name="Ver Loren van Themaat E."/>
            <person name="Ma L.-J."/>
            <person name="Vaillancourt L.J."/>
        </authorList>
    </citation>
    <scope>NUCLEOTIDE SEQUENCE [LARGE SCALE GENOMIC DNA]</scope>
    <source>
        <strain evidence="3">M1.001 / M2 / FGSC 10212</strain>
    </source>
</reference>
<feature type="region of interest" description="Disordered" evidence="1">
    <location>
        <begin position="82"/>
        <end position="108"/>
    </location>
</feature>
<proteinExistence type="predicted"/>
<feature type="compositionally biased region" description="Polar residues" evidence="1">
    <location>
        <begin position="82"/>
        <end position="105"/>
    </location>
</feature>
<sequence>MADMAIPTSFDILNSTGGVRAWRGGMMSELIYGDKRVCDISYSSSNPHPLGRTFSPDFLWNKHPSFLFLYCDTTKPHDYPSSASHHTSSIRCGHHSSASPTTRGMTKNMKPLRNMLSRPIITLTSPNELFPADYCTAYCPPVMREKSTRRGERSRTRTHLKWEEGYTMPKSAEDGTSWSLAAGEERKRGVGRHCVKDGVVCIAAKSSVG</sequence>
<gene>
    <name evidence="2" type="ORF">GLRG_02842</name>
</gene>
<organism evidence="3">
    <name type="scientific">Colletotrichum graminicola (strain M1.001 / M2 / FGSC 10212)</name>
    <name type="common">Maize anthracnose fungus</name>
    <name type="synonym">Glomerella graminicola</name>
    <dbReference type="NCBI Taxonomy" id="645133"/>
    <lineage>
        <taxon>Eukaryota</taxon>
        <taxon>Fungi</taxon>
        <taxon>Dikarya</taxon>
        <taxon>Ascomycota</taxon>
        <taxon>Pezizomycotina</taxon>
        <taxon>Sordariomycetes</taxon>
        <taxon>Hypocreomycetidae</taxon>
        <taxon>Glomerellales</taxon>
        <taxon>Glomerellaceae</taxon>
        <taxon>Colletotrichum</taxon>
        <taxon>Colletotrichum graminicola species complex</taxon>
    </lineage>
</organism>
<name>E3QA10_COLGM</name>
<evidence type="ECO:0000256" key="1">
    <source>
        <dbReference type="SAM" id="MobiDB-lite"/>
    </source>
</evidence>
<dbReference type="GeneID" id="24408207"/>
<accession>E3QA10</accession>